<dbReference type="Proteomes" id="UP001161580">
    <property type="component" value="Unassembled WGS sequence"/>
</dbReference>
<dbReference type="Gene3D" id="3.40.50.1980">
    <property type="entry name" value="Nitrogenase molybdenum iron protein domain"/>
    <property type="match status" value="2"/>
</dbReference>
<dbReference type="PROSITE" id="PS51318">
    <property type="entry name" value="TAT"/>
    <property type="match status" value="1"/>
</dbReference>
<evidence type="ECO:0000259" key="6">
    <source>
        <dbReference type="PROSITE" id="PS50983"/>
    </source>
</evidence>
<comment type="subcellular location">
    <subcellularLocation>
        <location evidence="1">Cell envelope</location>
    </subcellularLocation>
</comment>
<gene>
    <name evidence="7" type="ORF">MRS75_08265</name>
</gene>
<dbReference type="PRINTS" id="PR01715">
    <property type="entry name" value="FERRIBNDNGPP"/>
</dbReference>
<dbReference type="PROSITE" id="PS50983">
    <property type="entry name" value="FE_B12_PBP"/>
    <property type="match status" value="1"/>
</dbReference>
<dbReference type="EMBL" id="JALDYZ010000003">
    <property type="protein sequence ID" value="MDI7922083.1"/>
    <property type="molecule type" value="Genomic_DNA"/>
</dbReference>
<name>A0AAE3QFD8_9HYPH</name>
<keyword evidence="4" id="KW-0406">Ion transport</keyword>
<dbReference type="PANTHER" id="PTHR30532:SF1">
    <property type="entry name" value="IRON(3+)-HYDROXAMATE-BINDING PROTEIN FHUD"/>
    <property type="match status" value="1"/>
</dbReference>
<keyword evidence="4" id="KW-0408">Iron</keyword>
<keyword evidence="3" id="KW-0813">Transport</keyword>
<keyword evidence="4" id="KW-0410">Iron transport</keyword>
<organism evidence="7 8">
    <name type="scientific">Ferirhizobium litorale</name>
    <dbReference type="NCBI Taxonomy" id="2927786"/>
    <lineage>
        <taxon>Bacteria</taxon>
        <taxon>Pseudomonadati</taxon>
        <taxon>Pseudomonadota</taxon>
        <taxon>Alphaproteobacteria</taxon>
        <taxon>Hyphomicrobiales</taxon>
        <taxon>Rhizobiaceae</taxon>
        <taxon>Ferirhizobium</taxon>
    </lineage>
</organism>
<evidence type="ECO:0000256" key="1">
    <source>
        <dbReference type="ARBA" id="ARBA00004196"/>
    </source>
</evidence>
<evidence type="ECO:0000256" key="5">
    <source>
        <dbReference type="ARBA" id="ARBA00022729"/>
    </source>
</evidence>
<comment type="similarity">
    <text evidence="2">Belongs to the bacterial solute-binding protein 8 family.</text>
</comment>
<proteinExistence type="inferred from homology"/>
<evidence type="ECO:0000313" key="8">
    <source>
        <dbReference type="Proteomes" id="UP001161580"/>
    </source>
</evidence>
<dbReference type="GO" id="GO:1901678">
    <property type="term" value="P:iron coordination entity transport"/>
    <property type="evidence" value="ECO:0007669"/>
    <property type="project" value="UniProtKB-ARBA"/>
</dbReference>
<dbReference type="InterPro" id="IPR002491">
    <property type="entry name" value="ABC_transptr_periplasmic_BD"/>
</dbReference>
<feature type="domain" description="Fe/B12 periplasmic-binding" evidence="6">
    <location>
        <begin position="34"/>
        <end position="294"/>
    </location>
</feature>
<dbReference type="CDD" id="cd01146">
    <property type="entry name" value="FhuD"/>
    <property type="match status" value="1"/>
</dbReference>
<dbReference type="InterPro" id="IPR006311">
    <property type="entry name" value="TAT_signal"/>
</dbReference>
<dbReference type="GO" id="GO:0030288">
    <property type="term" value="C:outer membrane-bounded periplasmic space"/>
    <property type="evidence" value="ECO:0007669"/>
    <property type="project" value="TreeGrafter"/>
</dbReference>
<protein>
    <submittedName>
        <fullName evidence="7">Iron-siderophore ABC transporter substrate-binding protein</fullName>
    </submittedName>
</protein>
<comment type="caution">
    <text evidence="7">The sequence shown here is derived from an EMBL/GenBank/DDBJ whole genome shotgun (WGS) entry which is preliminary data.</text>
</comment>
<evidence type="ECO:0000256" key="4">
    <source>
        <dbReference type="ARBA" id="ARBA00022496"/>
    </source>
</evidence>
<dbReference type="Pfam" id="PF01497">
    <property type="entry name" value="Peripla_BP_2"/>
    <property type="match status" value="1"/>
</dbReference>
<keyword evidence="5" id="KW-0732">Signal</keyword>
<dbReference type="AlphaFoldDB" id="A0AAE3QFD8"/>
<accession>A0AAE3QFD8</accession>
<dbReference type="PANTHER" id="PTHR30532">
    <property type="entry name" value="IRON III DICITRATE-BINDING PERIPLASMIC PROTEIN"/>
    <property type="match status" value="1"/>
</dbReference>
<dbReference type="RefSeq" id="WP_311785905.1">
    <property type="nucleotide sequence ID" value="NZ_JALDYY010000003.1"/>
</dbReference>
<evidence type="ECO:0000256" key="2">
    <source>
        <dbReference type="ARBA" id="ARBA00008814"/>
    </source>
</evidence>
<keyword evidence="8" id="KW-1185">Reference proteome</keyword>
<evidence type="ECO:0000313" key="7">
    <source>
        <dbReference type="EMBL" id="MDI7922083.1"/>
    </source>
</evidence>
<dbReference type="SUPFAM" id="SSF53807">
    <property type="entry name" value="Helical backbone' metal receptor"/>
    <property type="match status" value="1"/>
</dbReference>
<dbReference type="InterPro" id="IPR051313">
    <property type="entry name" value="Bact_iron-sidero_bind"/>
</dbReference>
<evidence type="ECO:0000256" key="3">
    <source>
        <dbReference type="ARBA" id="ARBA00022448"/>
    </source>
</evidence>
<sequence>MEFDRPFEASRRQFLGLLAALTVPAPTKAADAPRVAAIDWAMLETAMALGVVPIAATELIGFRDKAVEPAIPPSVADLGLRGAPNYEYLYLLKPDLILSSPFYARQQQKLESIAPVFSLPFYVRGEPPFEKALNAVSALGGKLGRERRAEEVLSGQAAEMARMRQQLAAVQSPPVYIINVGDARHFRAFGPDSMFGDVAGRLGLENAWADRSRFTFAAPVPLEALASRPDATIVIVSDIPVEARESLHGSMIWRSLAPVRDGRVHMIGNVNPYGGICAAMRFARLLTEALTGSESTP</sequence>
<reference evidence="7" key="1">
    <citation type="submission" date="2022-03" db="EMBL/GenBank/DDBJ databases">
        <title>Fererhizobium litorale gen. nov., sp. nov., isolated from sandy sediments of the Sea of Japan seashore.</title>
        <authorList>
            <person name="Romanenko L."/>
            <person name="Kurilenko V."/>
            <person name="Otstavnykh N."/>
            <person name="Svetashev V."/>
            <person name="Tekutyeva L."/>
            <person name="Isaeva M."/>
            <person name="Mikhailov V."/>
        </authorList>
    </citation>
    <scope>NUCLEOTIDE SEQUENCE</scope>
    <source>
        <strain evidence="7">KMM 9576</strain>
    </source>
</reference>